<dbReference type="Pfam" id="PF01033">
    <property type="entry name" value="Somatomedin_B"/>
    <property type="match status" value="2"/>
</dbReference>
<dbReference type="SMART" id="SM00201">
    <property type="entry name" value="SO"/>
    <property type="match status" value="2"/>
</dbReference>
<evidence type="ECO:0000256" key="3">
    <source>
        <dbReference type="ARBA" id="ARBA00022723"/>
    </source>
</evidence>
<protein>
    <submittedName>
        <fullName evidence="9">Venom phosphodiesterase 1-like</fullName>
    </submittedName>
</protein>
<dbReference type="GO" id="GO:0016787">
    <property type="term" value="F:hydrolase activity"/>
    <property type="evidence" value="ECO:0007669"/>
    <property type="project" value="UniProtKB-KW"/>
</dbReference>
<dbReference type="AlphaFoldDB" id="A0AAV1QD41"/>
<keyword evidence="6" id="KW-0325">Glycoprotein</keyword>
<keyword evidence="7" id="KW-1133">Transmembrane helix</keyword>
<evidence type="ECO:0000259" key="8">
    <source>
        <dbReference type="PROSITE" id="PS50958"/>
    </source>
</evidence>
<dbReference type="InterPro" id="IPR001212">
    <property type="entry name" value="Somatomedin_B_dom"/>
</dbReference>
<evidence type="ECO:0000313" key="9">
    <source>
        <dbReference type="EMBL" id="CAK6982028.1"/>
    </source>
</evidence>
<dbReference type="Proteomes" id="UP001314229">
    <property type="component" value="Unassembled WGS sequence"/>
</dbReference>
<keyword evidence="5" id="KW-1015">Disulfide bond</keyword>
<keyword evidence="3" id="KW-0479">Metal-binding</keyword>
<dbReference type="Gene3D" id="4.10.410.20">
    <property type="match status" value="2"/>
</dbReference>
<keyword evidence="2" id="KW-0964">Secreted</keyword>
<feature type="transmembrane region" description="Helical" evidence="7">
    <location>
        <begin position="12"/>
        <end position="34"/>
    </location>
</feature>
<dbReference type="Gene3D" id="3.40.720.10">
    <property type="entry name" value="Alkaline Phosphatase, subunit A"/>
    <property type="match status" value="1"/>
</dbReference>
<keyword evidence="4" id="KW-0378">Hydrolase</keyword>
<dbReference type="FunFam" id="4.10.410.20:FF:000001">
    <property type="entry name" value="Ectonucleotide pyrophosphatase/phosphodiesterase family member 2"/>
    <property type="match status" value="1"/>
</dbReference>
<comment type="subcellular location">
    <subcellularLocation>
        <location evidence="1">Secreted</location>
    </subcellularLocation>
</comment>
<keyword evidence="10" id="KW-1185">Reference proteome</keyword>
<dbReference type="EMBL" id="CAWUFR010000938">
    <property type="protein sequence ID" value="CAK6982028.1"/>
    <property type="molecule type" value="Genomic_DNA"/>
</dbReference>
<dbReference type="InterPro" id="IPR036024">
    <property type="entry name" value="Somatomedin_B-like_dom_sf"/>
</dbReference>
<sequence length="183" mass="20318">MLSPKESRKKKILIGALAVSLVTVILGLGLGLGLDLQKCRNKVVPQVSCRTRCNEHYDGDVPGCRCDANCQSSKSCCFDYHDICTVPTEQWECTKLRCGEKRLTESKCQCSDDCLSAGDCCTNYQHVCHGEKQWVEDVCENLAEPKCPAGFKQQPLLLVSLDGLRAEYLQTWSTLIPVLDKLS</sequence>
<evidence type="ECO:0000313" key="10">
    <source>
        <dbReference type="Proteomes" id="UP001314229"/>
    </source>
</evidence>
<dbReference type="InterPro" id="IPR017850">
    <property type="entry name" value="Alkaline_phosphatase_core_sf"/>
</dbReference>
<evidence type="ECO:0000256" key="7">
    <source>
        <dbReference type="SAM" id="Phobius"/>
    </source>
</evidence>
<dbReference type="GO" id="GO:0005576">
    <property type="term" value="C:extracellular region"/>
    <property type="evidence" value="ECO:0007669"/>
    <property type="project" value="UniProtKB-SubCell"/>
</dbReference>
<proteinExistence type="predicted"/>
<dbReference type="GO" id="GO:0046872">
    <property type="term" value="F:metal ion binding"/>
    <property type="evidence" value="ECO:0007669"/>
    <property type="project" value="UniProtKB-KW"/>
</dbReference>
<dbReference type="SUPFAM" id="SSF90188">
    <property type="entry name" value="Somatomedin B domain"/>
    <property type="match status" value="2"/>
</dbReference>
<feature type="domain" description="SMB" evidence="8">
    <location>
        <begin position="89"/>
        <end position="133"/>
    </location>
</feature>
<reference evidence="9 10" key="1">
    <citation type="submission" date="2024-01" db="EMBL/GenBank/DDBJ databases">
        <authorList>
            <person name="Alioto T."/>
            <person name="Alioto T."/>
            <person name="Gomez Garrido J."/>
        </authorList>
    </citation>
    <scope>NUCLEOTIDE SEQUENCE [LARGE SCALE GENOMIC DNA]</scope>
</reference>
<evidence type="ECO:0000256" key="1">
    <source>
        <dbReference type="ARBA" id="ARBA00004613"/>
    </source>
</evidence>
<dbReference type="PROSITE" id="PS00524">
    <property type="entry name" value="SMB_1"/>
    <property type="match status" value="2"/>
</dbReference>
<keyword evidence="7" id="KW-0472">Membrane</keyword>
<name>A0AAV1QD41_SCOSC</name>
<evidence type="ECO:0000256" key="6">
    <source>
        <dbReference type="ARBA" id="ARBA00023180"/>
    </source>
</evidence>
<feature type="domain" description="SMB" evidence="8">
    <location>
        <begin position="45"/>
        <end position="88"/>
    </location>
</feature>
<comment type="caution">
    <text evidence="9">The sequence shown here is derived from an EMBL/GenBank/DDBJ whole genome shotgun (WGS) entry which is preliminary data.</text>
</comment>
<evidence type="ECO:0000256" key="5">
    <source>
        <dbReference type="ARBA" id="ARBA00023157"/>
    </source>
</evidence>
<dbReference type="SUPFAM" id="SSF53649">
    <property type="entry name" value="Alkaline phosphatase-like"/>
    <property type="match status" value="1"/>
</dbReference>
<accession>A0AAV1QD41</accession>
<dbReference type="PROSITE" id="PS50958">
    <property type="entry name" value="SMB_2"/>
    <property type="match status" value="2"/>
</dbReference>
<gene>
    <name evidence="9" type="ORF">FSCOSCO3_A027407</name>
</gene>
<evidence type="ECO:0000256" key="4">
    <source>
        <dbReference type="ARBA" id="ARBA00022801"/>
    </source>
</evidence>
<keyword evidence="7" id="KW-0812">Transmembrane</keyword>
<evidence type="ECO:0000256" key="2">
    <source>
        <dbReference type="ARBA" id="ARBA00022525"/>
    </source>
</evidence>
<organism evidence="9 10">
    <name type="scientific">Scomber scombrus</name>
    <name type="common">Atlantic mackerel</name>
    <name type="synonym">Scomber vernalis</name>
    <dbReference type="NCBI Taxonomy" id="13677"/>
    <lineage>
        <taxon>Eukaryota</taxon>
        <taxon>Metazoa</taxon>
        <taxon>Chordata</taxon>
        <taxon>Craniata</taxon>
        <taxon>Vertebrata</taxon>
        <taxon>Euteleostomi</taxon>
        <taxon>Actinopterygii</taxon>
        <taxon>Neopterygii</taxon>
        <taxon>Teleostei</taxon>
        <taxon>Neoteleostei</taxon>
        <taxon>Acanthomorphata</taxon>
        <taxon>Pelagiaria</taxon>
        <taxon>Scombriformes</taxon>
        <taxon>Scombridae</taxon>
        <taxon>Scomber</taxon>
    </lineage>
</organism>